<keyword evidence="3" id="KW-0378">Hydrolase</keyword>
<keyword evidence="5" id="KW-1133">Transmembrane helix</keyword>
<keyword evidence="2" id="KW-0479">Metal-binding</keyword>
<dbReference type="GO" id="GO:0006154">
    <property type="term" value="P:adenosine catabolic process"/>
    <property type="evidence" value="ECO:0007669"/>
    <property type="project" value="TreeGrafter"/>
</dbReference>
<evidence type="ECO:0000256" key="2">
    <source>
        <dbReference type="ARBA" id="ARBA00022723"/>
    </source>
</evidence>
<feature type="transmembrane region" description="Helical" evidence="5">
    <location>
        <begin position="649"/>
        <end position="670"/>
    </location>
</feature>
<dbReference type="GO" id="GO:0046872">
    <property type="term" value="F:metal ion binding"/>
    <property type="evidence" value="ECO:0007669"/>
    <property type="project" value="UniProtKB-KW"/>
</dbReference>
<evidence type="ECO:0000259" key="6">
    <source>
        <dbReference type="Pfam" id="PF00962"/>
    </source>
</evidence>
<dbReference type="EMBL" id="QWIT01000368">
    <property type="protein sequence ID" value="RMZ25217.1"/>
    <property type="molecule type" value="Genomic_DNA"/>
</dbReference>
<feature type="compositionally biased region" description="Polar residues" evidence="4">
    <location>
        <begin position="705"/>
        <end position="718"/>
    </location>
</feature>
<dbReference type="Gene3D" id="3.20.20.140">
    <property type="entry name" value="Metal-dependent hydrolases"/>
    <property type="match status" value="1"/>
</dbReference>
<evidence type="ECO:0000313" key="8">
    <source>
        <dbReference type="Proteomes" id="UP000281677"/>
    </source>
</evidence>
<organism evidence="7 8">
    <name type="scientific">Hortaea werneckii</name>
    <name type="common">Black yeast</name>
    <name type="synonym">Cladosporium werneckii</name>
    <dbReference type="NCBI Taxonomy" id="91943"/>
    <lineage>
        <taxon>Eukaryota</taxon>
        <taxon>Fungi</taxon>
        <taxon>Dikarya</taxon>
        <taxon>Ascomycota</taxon>
        <taxon>Pezizomycotina</taxon>
        <taxon>Dothideomycetes</taxon>
        <taxon>Dothideomycetidae</taxon>
        <taxon>Mycosphaerellales</taxon>
        <taxon>Teratosphaeriaceae</taxon>
        <taxon>Hortaea</taxon>
    </lineage>
</organism>
<evidence type="ECO:0000256" key="4">
    <source>
        <dbReference type="SAM" id="MobiDB-lite"/>
    </source>
</evidence>
<evidence type="ECO:0000256" key="5">
    <source>
        <dbReference type="SAM" id="Phobius"/>
    </source>
</evidence>
<feature type="region of interest" description="Disordered" evidence="4">
    <location>
        <begin position="835"/>
        <end position="915"/>
    </location>
</feature>
<evidence type="ECO:0000256" key="1">
    <source>
        <dbReference type="ARBA" id="ARBA00001947"/>
    </source>
</evidence>
<dbReference type="InterPro" id="IPR032466">
    <property type="entry name" value="Metal_Hydrolase"/>
</dbReference>
<dbReference type="PANTHER" id="PTHR11409:SF37">
    <property type="entry name" value="ADENOSINE DEAMINASE DOMAIN-CONTAINING PROTEIN"/>
    <property type="match status" value="1"/>
</dbReference>
<accession>A0A3M7II33</accession>
<feature type="region of interest" description="Disordered" evidence="4">
    <location>
        <begin position="687"/>
        <end position="762"/>
    </location>
</feature>
<protein>
    <recommendedName>
        <fullName evidence="6">Adenosine deaminase domain-containing protein</fullName>
    </recommendedName>
</protein>
<keyword evidence="5" id="KW-0812">Transmembrane</keyword>
<dbReference type="PANTHER" id="PTHR11409">
    <property type="entry name" value="ADENOSINE DEAMINASE"/>
    <property type="match status" value="1"/>
</dbReference>
<dbReference type="GO" id="GO:0004000">
    <property type="term" value="F:adenosine deaminase activity"/>
    <property type="evidence" value="ECO:0007669"/>
    <property type="project" value="TreeGrafter"/>
</dbReference>
<sequence>MSSPKSAETCLTQNVRAAEESMEYRTRRKDLLIVERNQVWDLKTRIEASEVEVQAAEIVFKIREHERRDPELYGNLPSEAVPGPEVRDMGGHFLPNKSRIERSRVFDIARNTPKGCHLHIHFNTELPPELLLPHARRLEETMFVRTTRPLLATEDFEKAEIVSNVLPKATVTADIFSIEYNPDFKAENATPWMRWADFRLAFPQDLEYEERPQGFDDAECWAREKMALTAERVYSDKQTTNGIWACFNQGTRAFKGLMNYESVYRWYIGEAINSMIRDRVMYAELRPMLMDKTIPSDDGLRQLDHSAQMKIICEEVKSKSKELEDRGELDKFLFGLKIIYCTPRSIPKARMQTELLDCIKLKQEFPDLICGFDLVGAEDRPNHIGFYCDLLVGFQKTCKDLDISIPFMFHAGETLLDTGGSSNPENSNLYDSLLLHCKRIGHGYSLLKHPLLIEKYKQQNICLELCPISNELLHLCGNIRQHPFPQLLAAGLHCTLNADNPSLFRGATKDSLSLSFEFYQVMTTVAQALRLERMAADGMQTRSLRVTVTTGDTDEASLFIPQPTTCQTSLCSTRVDTLTTRILPGITSTGLSAQSSSKSGVDTSELTTPTMSEAAPSTRTITVTSSSTGPTAANGGDVDMMHHGLNGSVVVAIVLAAVAACAIIFAALWYTRHRWMALLLAKRNASMNSSSNHDSQDDAEEGNNDAASTQALPDTGSAQARHGSRMSTASPGTAKDEDGNSLSIGQATSSRGTPIGGLDNNRTSIHMKDMRVVSASTLPPLQFDNFEESAFDGHLLPSSPCWSRLKLPQISVSPATNDSLPPQDSSRLTVNLVTPTSDTQSATYTPSVSSKADEPAASVGPRRTSAPLPILSQQCSAKRLGNDSDIHRSASVGREPSSAHLDLEGASAGKSQSKE</sequence>
<dbReference type="Pfam" id="PF00962">
    <property type="entry name" value="A_deaminase"/>
    <property type="match status" value="1"/>
</dbReference>
<dbReference type="OrthoDB" id="7202371at2759"/>
<reference evidence="7 8" key="1">
    <citation type="journal article" date="2018" name="BMC Genomics">
        <title>Genomic evidence for intraspecific hybridization in a clonal and extremely halotolerant yeast.</title>
        <authorList>
            <person name="Gostincar C."/>
            <person name="Stajich J.E."/>
            <person name="Zupancic J."/>
            <person name="Zalar P."/>
            <person name="Gunde-Cimerman N."/>
        </authorList>
    </citation>
    <scope>NUCLEOTIDE SEQUENCE [LARGE SCALE GENOMIC DNA]</scope>
    <source>
        <strain evidence="7 8">EXF-120</strain>
    </source>
</reference>
<comment type="cofactor">
    <cofactor evidence="1">
        <name>Zn(2+)</name>
        <dbReference type="ChEBI" id="CHEBI:29105"/>
    </cofactor>
</comment>
<feature type="compositionally biased region" description="Polar residues" evidence="4">
    <location>
        <begin position="590"/>
        <end position="611"/>
    </location>
</feature>
<feature type="domain" description="Adenosine deaminase" evidence="6">
    <location>
        <begin position="268"/>
        <end position="515"/>
    </location>
</feature>
<feature type="compositionally biased region" description="Low complexity" evidence="4">
    <location>
        <begin position="617"/>
        <end position="628"/>
    </location>
</feature>
<dbReference type="InterPro" id="IPR006330">
    <property type="entry name" value="Ado/ade_deaminase"/>
</dbReference>
<comment type="caution">
    <text evidence="7">The sequence shown here is derived from an EMBL/GenBank/DDBJ whole genome shotgun (WGS) entry which is preliminary data.</text>
</comment>
<dbReference type="AlphaFoldDB" id="A0A3M7II33"/>
<dbReference type="SUPFAM" id="SSF51556">
    <property type="entry name" value="Metallo-dependent hydrolases"/>
    <property type="match status" value="1"/>
</dbReference>
<proteinExistence type="predicted"/>
<feature type="compositionally biased region" description="Polar residues" evidence="4">
    <location>
        <begin position="835"/>
        <end position="850"/>
    </location>
</feature>
<dbReference type="InterPro" id="IPR001365">
    <property type="entry name" value="A_deaminase_dom"/>
</dbReference>
<feature type="region of interest" description="Disordered" evidence="4">
    <location>
        <begin position="590"/>
        <end position="635"/>
    </location>
</feature>
<keyword evidence="5" id="KW-0472">Membrane</keyword>
<name>A0A3M7II33_HORWE</name>
<evidence type="ECO:0000313" key="7">
    <source>
        <dbReference type="EMBL" id="RMZ25217.1"/>
    </source>
</evidence>
<feature type="compositionally biased region" description="Polar residues" evidence="4">
    <location>
        <begin position="740"/>
        <end position="752"/>
    </location>
</feature>
<dbReference type="GO" id="GO:0046103">
    <property type="term" value="P:inosine biosynthetic process"/>
    <property type="evidence" value="ECO:0007669"/>
    <property type="project" value="TreeGrafter"/>
</dbReference>
<dbReference type="Proteomes" id="UP000281677">
    <property type="component" value="Unassembled WGS sequence"/>
</dbReference>
<gene>
    <name evidence="7" type="ORF">D0859_10727</name>
</gene>
<evidence type="ECO:0000256" key="3">
    <source>
        <dbReference type="ARBA" id="ARBA00022801"/>
    </source>
</evidence>